<feature type="domain" description="Calcineurin-like phosphoesterase" evidence="5">
    <location>
        <begin position="16"/>
        <end position="211"/>
    </location>
</feature>
<dbReference type="SUPFAM" id="SSF56300">
    <property type="entry name" value="Metallo-dependent phosphatases"/>
    <property type="match status" value="1"/>
</dbReference>
<evidence type="ECO:0000313" key="7">
    <source>
        <dbReference type="Proteomes" id="UP000199502"/>
    </source>
</evidence>
<dbReference type="Gene3D" id="3.60.21.10">
    <property type="match status" value="1"/>
</dbReference>
<dbReference type="PANTHER" id="PTHR42988">
    <property type="entry name" value="PHOSPHOHYDROLASE"/>
    <property type="match status" value="1"/>
</dbReference>
<reference evidence="6 7" key="1">
    <citation type="submission" date="2016-10" db="EMBL/GenBank/DDBJ databases">
        <authorList>
            <person name="de Groot N.N."/>
        </authorList>
    </citation>
    <scope>NUCLEOTIDE SEQUENCE [LARGE SCALE GENOMIC DNA]</scope>
    <source>
        <strain evidence="6 7">CGMCC 1.8925</strain>
    </source>
</reference>
<dbReference type="InterPro" id="IPR050884">
    <property type="entry name" value="CNP_phosphodiesterase-III"/>
</dbReference>
<name>A0A1G5K8P2_9RHOB</name>
<keyword evidence="2" id="KW-0378">Hydrolase</keyword>
<proteinExistence type="inferred from homology"/>
<organism evidence="6 7">
    <name type="scientific">Paracoccus tibetensis</name>
    <dbReference type="NCBI Taxonomy" id="336292"/>
    <lineage>
        <taxon>Bacteria</taxon>
        <taxon>Pseudomonadati</taxon>
        <taxon>Pseudomonadota</taxon>
        <taxon>Alphaproteobacteria</taxon>
        <taxon>Rhodobacterales</taxon>
        <taxon>Paracoccaceae</taxon>
        <taxon>Paracoccus</taxon>
    </lineage>
</organism>
<dbReference type="InterPro" id="IPR029052">
    <property type="entry name" value="Metallo-depent_PP-like"/>
</dbReference>
<dbReference type="InterPro" id="IPR026575">
    <property type="entry name" value="GpdQ/CpdA-like"/>
</dbReference>
<comment type="similarity">
    <text evidence="4">Belongs to the cyclic nucleotide phosphodiesterase class-III family.</text>
</comment>
<dbReference type="GO" id="GO:0046872">
    <property type="term" value="F:metal ion binding"/>
    <property type="evidence" value="ECO:0007669"/>
    <property type="project" value="UniProtKB-KW"/>
</dbReference>
<dbReference type="Proteomes" id="UP000199502">
    <property type="component" value="Unassembled WGS sequence"/>
</dbReference>
<evidence type="ECO:0000256" key="4">
    <source>
        <dbReference type="ARBA" id="ARBA00025742"/>
    </source>
</evidence>
<evidence type="ECO:0000256" key="2">
    <source>
        <dbReference type="ARBA" id="ARBA00022801"/>
    </source>
</evidence>
<dbReference type="GO" id="GO:0004112">
    <property type="term" value="F:cyclic-nucleotide phosphodiesterase activity"/>
    <property type="evidence" value="ECO:0007669"/>
    <property type="project" value="InterPro"/>
</dbReference>
<dbReference type="AlphaFoldDB" id="A0A1G5K8P2"/>
<evidence type="ECO:0000256" key="3">
    <source>
        <dbReference type="ARBA" id="ARBA00023004"/>
    </source>
</evidence>
<dbReference type="STRING" id="336292.SAMN05660710_03734"/>
<dbReference type="PANTHER" id="PTHR42988:SF2">
    <property type="entry name" value="CYCLIC NUCLEOTIDE PHOSPHODIESTERASE CBUA0032-RELATED"/>
    <property type="match status" value="1"/>
</dbReference>
<keyword evidence="3" id="KW-0408">Iron</keyword>
<gene>
    <name evidence="6" type="ORF">SAMN05660710_03734</name>
</gene>
<keyword evidence="7" id="KW-1185">Reference proteome</keyword>
<sequence>MRGALPRIFSFAGTDMKIIQLTDTHLMPPGISANGVDPEARLRAAMADILKRHANADLLVITGDLCNHGDAEAYALLREILAPAPFPVRLLLGNHDRRPEFVAAFPDQPRDASGYIQSVLDTDHGRLLFLDTHEAGVIGGIYGAERLAWLDAALADAGPAPVTVFVHHPPVADGIRHFQSISLHDEGALLARLAAHPGGVRHIVFGHIHMPLSGTSPEGIAYSSGQSCTHRFITDLELPDPWWTDGNPTYRILMIDELGFRAFTVEVGQIPTVRAPICEGP</sequence>
<dbReference type="Pfam" id="PF00149">
    <property type="entry name" value="Metallophos"/>
    <property type="match status" value="1"/>
</dbReference>
<dbReference type="InterPro" id="IPR004843">
    <property type="entry name" value="Calcineurin-like_PHP"/>
</dbReference>
<dbReference type="CDD" id="cd07402">
    <property type="entry name" value="MPP_GpdQ"/>
    <property type="match status" value="1"/>
</dbReference>
<protein>
    <submittedName>
        <fullName evidence="6">3',5'-cyclic AMP phosphodiesterase CpdA</fullName>
    </submittedName>
</protein>
<dbReference type="EMBL" id="FMVT01000024">
    <property type="protein sequence ID" value="SCY96410.1"/>
    <property type="molecule type" value="Genomic_DNA"/>
</dbReference>
<evidence type="ECO:0000313" key="6">
    <source>
        <dbReference type="EMBL" id="SCY96410.1"/>
    </source>
</evidence>
<evidence type="ECO:0000259" key="5">
    <source>
        <dbReference type="Pfam" id="PF00149"/>
    </source>
</evidence>
<keyword evidence="1" id="KW-0479">Metal-binding</keyword>
<evidence type="ECO:0000256" key="1">
    <source>
        <dbReference type="ARBA" id="ARBA00022723"/>
    </source>
</evidence>
<accession>A0A1G5K8P2</accession>